<dbReference type="AlphaFoldDB" id="A0A3M3TX80"/>
<dbReference type="NCBIfam" id="NF038237">
    <property type="entry name" value="retron_Ec67_fus"/>
    <property type="match status" value="1"/>
</dbReference>
<protein>
    <recommendedName>
        <fullName evidence="1">RNA-directed DNA polymerase</fullName>
        <ecNumber evidence="1">2.7.7.49</ecNumber>
    </recommendedName>
</protein>
<dbReference type="EC" id="2.7.7.49" evidence="1"/>
<keyword evidence="5" id="KW-0460">Magnesium</keyword>
<comment type="catalytic activity">
    <reaction evidence="9">
        <text>DNA(n) + a 2'-deoxyribonucleoside 5'-triphosphate = DNA(n+1) + diphosphate</text>
        <dbReference type="Rhea" id="RHEA:22508"/>
        <dbReference type="Rhea" id="RHEA-COMP:17339"/>
        <dbReference type="Rhea" id="RHEA-COMP:17340"/>
        <dbReference type="ChEBI" id="CHEBI:33019"/>
        <dbReference type="ChEBI" id="CHEBI:61560"/>
        <dbReference type="ChEBI" id="CHEBI:173112"/>
        <dbReference type="EC" id="2.7.7.49"/>
    </reaction>
</comment>
<keyword evidence="3" id="KW-0548">Nucleotidyltransferase</keyword>
<dbReference type="PROSITE" id="PS50878">
    <property type="entry name" value="RT_POL"/>
    <property type="match status" value="1"/>
</dbReference>
<dbReference type="Pfam" id="PF00078">
    <property type="entry name" value="RVT_1"/>
    <property type="match status" value="1"/>
</dbReference>
<accession>A0A3M3TX80</accession>
<dbReference type="InterPro" id="IPR043502">
    <property type="entry name" value="DNA/RNA_pol_sf"/>
</dbReference>
<evidence type="ECO:0000256" key="2">
    <source>
        <dbReference type="ARBA" id="ARBA00022679"/>
    </source>
</evidence>
<keyword evidence="2" id="KW-0808">Transferase</keyword>
<sequence>MKKIDALRTVTTKPELARLLGIKASMLTYVLYVLRPETQYSIFEIPKKSGGTRTISAPHDKLKSIQRALADLLQDCIEDINDSKPKSAVKSKFINSKKNDNPDYRKTKFFEDVFTPTISHGFVRKRSIITNAMMHLNRKNVLNIDLKDFFDSFNFGRVRGFFIANDHFGLDEHIATVIAQIACYEHKLPQGSPCSPVITNLIGHILDIKLALLAREYRCTYTRYADDITFSTRSKEFPVELTREYKGTYIIGSMLENRIRQAGFRINPRKTRIQYKDSRQTVTGLVVNEKPNVRSEYWRTVKSQCHMLFKSGAFTEDGPEEPVPGNIDQLEGRLNFIDQLDFYNRLRQKPPLTPDYMLEKHGVNTHKLLSGRERTFSRFLYYRAFYGNARPTILCEGKTDNIYVKAAISRLAADYPRLARIKTATSDYKLLVSIFKYTSRTRFLMGLYGGAAYLTDFVARFENTHRFYKAPRPTNPVIIIMDNDGGFDGIEGVFKGKKSNATPVPKGTGRTEYRGADFIHVVENLYVVLTPLGASGSKSEIEDLFTSITREEVVDKKTLCLDKEIDRSSQYGKDTFANKVILPKKASIDFSGFKILLDRIVLCMEHYESSVLAST</sequence>
<evidence type="ECO:0000256" key="7">
    <source>
        <dbReference type="ARBA" id="ARBA00023118"/>
    </source>
</evidence>
<keyword evidence="7" id="KW-0051">Antiviral defense</keyword>
<evidence type="ECO:0000259" key="10">
    <source>
        <dbReference type="PROSITE" id="PS50878"/>
    </source>
</evidence>
<dbReference type="RefSeq" id="WP_110818296.1">
    <property type="nucleotide sequence ID" value="NZ_QJTX01000061.1"/>
</dbReference>
<evidence type="ECO:0000256" key="8">
    <source>
        <dbReference type="ARBA" id="ARBA00034120"/>
    </source>
</evidence>
<evidence type="ECO:0000256" key="4">
    <source>
        <dbReference type="ARBA" id="ARBA00022723"/>
    </source>
</evidence>
<organism evidence="11 12">
    <name type="scientific">Pseudomonas syringae pv. pisi</name>
    <dbReference type="NCBI Taxonomy" id="59510"/>
    <lineage>
        <taxon>Bacteria</taxon>
        <taxon>Pseudomonadati</taxon>
        <taxon>Pseudomonadota</taxon>
        <taxon>Gammaproteobacteria</taxon>
        <taxon>Pseudomonadales</taxon>
        <taxon>Pseudomonadaceae</taxon>
        <taxon>Pseudomonas</taxon>
        <taxon>Pseudomonas syringae</taxon>
    </lineage>
</organism>
<dbReference type="InterPro" id="IPR000477">
    <property type="entry name" value="RT_dom"/>
</dbReference>
<dbReference type="GO" id="GO:0003723">
    <property type="term" value="F:RNA binding"/>
    <property type="evidence" value="ECO:0007669"/>
    <property type="project" value="InterPro"/>
</dbReference>
<gene>
    <name evidence="11" type="ORF">ALQ44_01053</name>
</gene>
<dbReference type="Proteomes" id="UP000276886">
    <property type="component" value="Unassembled WGS sequence"/>
</dbReference>
<name>A0A3M3TX80_PSESJ</name>
<dbReference type="PRINTS" id="PR00866">
    <property type="entry name" value="RNADNAPOLMS"/>
</dbReference>
<dbReference type="PANTHER" id="PTHR34047:SF7">
    <property type="entry name" value="RNA-DIRECTED DNA POLYMERASE"/>
    <property type="match status" value="1"/>
</dbReference>
<dbReference type="EMBL" id="RBPQ01000183">
    <property type="protein sequence ID" value="RMO25483.1"/>
    <property type="molecule type" value="Genomic_DNA"/>
</dbReference>
<dbReference type="SUPFAM" id="SSF56672">
    <property type="entry name" value="DNA/RNA polymerases"/>
    <property type="match status" value="1"/>
</dbReference>
<dbReference type="InterPro" id="IPR000123">
    <property type="entry name" value="Reverse_transcriptase_msDNA"/>
</dbReference>
<evidence type="ECO:0000313" key="12">
    <source>
        <dbReference type="Proteomes" id="UP000276886"/>
    </source>
</evidence>
<dbReference type="GO" id="GO:0051607">
    <property type="term" value="P:defense response to virus"/>
    <property type="evidence" value="ECO:0007669"/>
    <property type="project" value="UniProtKB-KW"/>
</dbReference>
<keyword evidence="4" id="KW-0479">Metal-binding</keyword>
<feature type="domain" description="Reverse transcriptase" evidence="10">
    <location>
        <begin position="26"/>
        <end position="287"/>
    </location>
</feature>
<evidence type="ECO:0000256" key="9">
    <source>
        <dbReference type="ARBA" id="ARBA00048173"/>
    </source>
</evidence>
<evidence type="ECO:0000256" key="5">
    <source>
        <dbReference type="ARBA" id="ARBA00022842"/>
    </source>
</evidence>
<keyword evidence="6 11" id="KW-0695">RNA-directed DNA polymerase</keyword>
<comment type="caution">
    <text evidence="11">The sequence shown here is derived from an EMBL/GenBank/DDBJ whole genome shotgun (WGS) entry which is preliminary data.</text>
</comment>
<evidence type="ECO:0000256" key="3">
    <source>
        <dbReference type="ARBA" id="ARBA00022695"/>
    </source>
</evidence>
<proteinExistence type="inferred from homology"/>
<dbReference type="InterPro" id="IPR051083">
    <property type="entry name" value="GrpII_Intron_Splice-Mob/Def"/>
</dbReference>
<dbReference type="InterPro" id="IPR053543">
    <property type="entry name" value="Bacterial_RT"/>
</dbReference>
<dbReference type="GO" id="GO:0003964">
    <property type="term" value="F:RNA-directed DNA polymerase activity"/>
    <property type="evidence" value="ECO:0007669"/>
    <property type="project" value="UniProtKB-KW"/>
</dbReference>
<dbReference type="PANTHER" id="PTHR34047">
    <property type="entry name" value="NUCLEAR INTRON MATURASE 1, MITOCHONDRIAL-RELATED"/>
    <property type="match status" value="1"/>
</dbReference>
<evidence type="ECO:0000256" key="1">
    <source>
        <dbReference type="ARBA" id="ARBA00012493"/>
    </source>
</evidence>
<reference evidence="11 12" key="1">
    <citation type="submission" date="2018-08" db="EMBL/GenBank/DDBJ databases">
        <title>Recombination of ecologically and evolutionarily significant loci maintains genetic cohesion in the Pseudomonas syringae species complex.</title>
        <authorList>
            <person name="Dillon M."/>
            <person name="Thakur S."/>
            <person name="Almeida R.N.D."/>
            <person name="Weir B.S."/>
            <person name="Guttman D.S."/>
        </authorList>
    </citation>
    <scope>NUCLEOTIDE SEQUENCE [LARGE SCALE GENOMIC DNA]</scope>
    <source>
        <strain evidence="11 12">ICMP 2788</strain>
    </source>
</reference>
<dbReference type="GO" id="GO:0046872">
    <property type="term" value="F:metal ion binding"/>
    <property type="evidence" value="ECO:0007669"/>
    <property type="project" value="UniProtKB-KW"/>
</dbReference>
<evidence type="ECO:0000256" key="6">
    <source>
        <dbReference type="ARBA" id="ARBA00022918"/>
    </source>
</evidence>
<dbReference type="CDD" id="cd03487">
    <property type="entry name" value="RT_Bac_retron_II"/>
    <property type="match status" value="1"/>
</dbReference>
<evidence type="ECO:0000313" key="11">
    <source>
        <dbReference type="EMBL" id="RMO25483.1"/>
    </source>
</evidence>
<comment type="similarity">
    <text evidence="8">Belongs to the bacterial reverse transcriptase family.</text>
</comment>